<evidence type="ECO:0000256" key="5">
    <source>
        <dbReference type="SAM" id="Phobius"/>
    </source>
</evidence>
<keyword evidence="4" id="KW-1015">Disulfide bond</keyword>
<proteinExistence type="inferred from homology"/>
<evidence type="ECO:0000256" key="1">
    <source>
        <dbReference type="ARBA" id="ARBA00010996"/>
    </source>
</evidence>
<reference evidence="8" key="1">
    <citation type="submission" date="2018-02" db="EMBL/GenBank/DDBJ databases">
        <title>Genome sequencing of Solimonas sp. HR-BB.</title>
        <authorList>
            <person name="Lee Y."/>
            <person name="Jeon C.O."/>
        </authorList>
    </citation>
    <scope>NUCLEOTIDE SEQUENCE [LARGE SCALE GENOMIC DNA]</scope>
    <source>
        <strain evidence="8">HR-U</strain>
    </source>
</reference>
<dbReference type="GO" id="GO:0046872">
    <property type="term" value="F:metal ion binding"/>
    <property type="evidence" value="ECO:0007669"/>
    <property type="project" value="UniProtKB-KW"/>
</dbReference>
<dbReference type="PANTHER" id="PTHR12151">
    <property type="entry name" value="ELECTRON TRANSPORT PROTIN SCO1/SENC FAMILY MEMBER"/>
    <property type="match status" value="1"/>
</dbReference>
<dbReference type="AlphaFoldDB" id="A0A2S7IFG1"/>
<dbReference type="RefSeq" id="WP_104715742.1">
    <property type="nucleotide sequence ID" value="NZ_PTRA01000007.1"/>
</dbReference>
<gene>
    <name evidence="7" type="ORF">C5O19_23035</name>
</gene>
<feature type="domain" description="Thioredoxin" evidence="6">
    <location>
        <begin position="65"/>
        <end position="227"/>
    </location>
</feature>
<dbReference type="Pfam" id="PF02630">
    <property type="entry name" value="SCO1-SenC"/>
    <property type="match status" value="1"/>
</dbReference>
<name>A0A2S7IFG1_9BACT</name>
<dbReference type="Proteomes" id="UP000239590">
    <property type="component" value="Unassembled WGS sequence"/>
</dbReference>
<comment type="similarity">
    <text evidence="1">Belongs to the SCO1/2 family.</text>
</comment>
<dbReference type="PANTHER" id="PTHR12151:SF25">
    <property type="entry name" value="LINALOOL DEHYDRATASE_ISOMERASE DOMAIN-CONTAINING PROTEIN"/>
    <property type="match status" value="1"/>
</dbReference>
<evidence type="ECO:0000259" key="6">
    <source>
        <dbReference type="PROSITE" id="PS51352"/>
    </source>
</evidence>
<keyword evidence="8" id="KW-1185">Reference proteome</keyword>
<evidence type="ECO:0000313" key="7">
    <source>
        <dbReference type="EMBL" id="PQA54046.1"/>
    </source>
</evidence>
<sequence length="238" mass="27497">MWNIKKAGILILMLVIPVLFFLWIRFGGVNHYSLPRYFPLRDTLTNQVIIKKNGPNRAWWEPEQDTLYHTIPAFNLLNQDSTWVTGDLLKGKIVVADFFFSRCPTICPKMSTQLNRIQDIFLNNPDVLIVSHSIDPTHDTPSVLRAYGKRYDAEPGKWVFLTGDKAQIYQLAIKGYKLAVQDDHAQTADAFTHDSKLVLVDKEGVIRGYYDGEDKEEIDRLILEVRVLLDIYKKRESK</sequence>
<keyword evidence="2 3" id="KW-0186">Copper</keyword>
<evidence type="ECO:0000313" key="8">
    <source>
        <dbReference type="Proteomes" id="UP000239590"/>
    </source>
</evidence>
<evidence type="ECO:0000256" key="3">
    <source>
        <dbReference type="PIRSR" id="PIRSR603782-1"/>
    </source>
</evidence>
<dbReference type="InterPro" id="IPR013766">
    <property type="entry name" value="Thioredoxin_domain"/>
</dbReference>
<dbReference type="CDD" id="cd02968">
    <property type="entry name" value="SCO"/>
    <property type="match status" value="1"/>
</dbReference>
<dbReference type="Gene3D" id="3.40.30.10">
    <property type="entry name" value="Glutaredoxin"/>
    <property type="match status" value="1"/>
</dbReference>
<dbReference type="InterPro" id="IPR036249">
    <property type="entry name" value="Thioredoxin-like_sf"/>
</dbReference>
<evidence type="ECO:0000256" key="4">
    <source>
        <dbReference type="PIRSR" id="PIRSR603782-2"/>
    </source>
</evidence>
<dbReference type="EMBL" id="PTRA01000007">
    <property type="protein sequence ID" value="PQA54046.1"/>
    <property type="molecule type" value="Genomic_DNA"/>
</dbReference>
<dbReference type="InterPro" id="IPR003782">
    <property type="entry name" value="SCO1/SenC"/>
</dbReference>
<comment type="caution">
    <text evidence="7">The sequence shown here is derived from an EMBL/GenBank/DDBJ whole genome shotgun (WGS) entry which is preliminary data.</text>
</comment>
<organism evidence="7 8">
    <name type="scientific">Siphonobacter curvatus</name>
    <dbReference type="NCBI Taxonomy" id="2094562"/>
    <lineage>
        <taxon>Bacteria</taxon>
        <taxon>Pseudomonadati</taxon>
        <taxon>Bacteroidota</taxon>
        <taxon>Cytophagia</taxon>
        <taxon>Cytophagales</taxon>
        <taxon>Cytophagaceae</taxon>
        <taxon>Siphonobacter</taxon>
    </lineage>
</organism>
<dbReference type="SUPFAM" id="SSF52833">
    <property type="entry name" value="Thioredoxin-like"/>
    <property type="match status" value="1"/>
</dbReference>
<feature type="disulfide bond" description="Redox-active" evidence="4">
    <location>
        <begin position="103"/>
        <end position="107"/>
    </location>
</feature>
<feature type="binding site" evidence="3">
    <location>
        <position position="107"/>
    </location>
    <ligand>
        <name>Cu cation</name>
        <dbReference type="ChEBI" id="CHEBI:23378"/>
    </ligand>
</feature>
<dbReference type="PROSITE" id="PS51352">
    <property type="entry name" value="THIOREDOXIN_2"/>
    <property type="match status" value="1"/>
</dbReference>
<keyword evidence="5" id="KW-1133">Transmembrane helix</keyword>
<keyword evidence="5" id="KW-0812">Transmembrane</keyword>
<evidence type="ECO:0000256" key="2">
    <source>
        <dbReference type="ARBA" id="ARBA00023008"/>
    </source>
</evidence>
<feature type="binding site" evidence="3">
    <location>
        <position position="193"/>
    </location>
    <ligand>
        <name>Cu cation</name>
        <dbReference type="ChEBI" id="CHEBI:23378"/>
    </ligand>
</feature>
<dbReference type="OrthoDB" id="9811998at2"/>
<keyword evidence="5" id="KW-0472">Membrane</keyword>
<feature type="transmembrane region" description="Helical" evidence="5">
    <location>
        <begin position="7"/>
        <end position="26"/>
    </location>
</feature>
<keyword evidence="3" id="KW-0479">Metal-binding</keyword>
<accession>A0A2S7IFG1</accession>
<feature type="binding site" evidence="3">
    <location>
        <position position="103"/>
    </location>
    <ligand>
        <name>Cu cation</name>
        <dbReference type="ChEBI" id="CHEBI:23378"/>
    </ligand>
</feature>
<protein>
    <submittedName>
        <fullName evidence="7">SCO family protein</fullName>
    </submittedName>
</protein>